<evidence type="ECO:0000256" key="4">
    <source>
        <dbReference type="ARBA" id="ARBA00022692"/>
    </source>
</evidence>
<evidence type="ECO:0000256" key="7">
    <source>
        <dbReference type="RuleBase" id="RU369079"/>
    </source>
</evidence>
<keyword evidence="5 8" id="KW-1133">Transmembrane helix</keyword>
<dbReference type="PIRSF" id="PIRSF006066">
    <property type="entry name" value="HI0050"/>
    <property type="match status" value="1"/>
</dbReference>
<dbReference type="GO" id="GO:0005886">
    <property type="term" value="C:plasma membrane"/>
    <property type="evidence" value="ECO:0007669"/>
    <property type="project" value="UniProtKB-SubCell"/>
</dbReference>
<feature type="transmembrane region" description="Helical" evidence="8">
    <location>
        <begin position="411"/>
        <end position="432"/>
    </location>
</feature>
<evidence type="ECO:0000313" key="10">
    <source>
        <dbReference type="EMBL" id="RJE82734.1"/>
    </source>
</evidence>
<dbReference type="InterPro" id="IPR004681">
    <property type="entry name" value="TRAP_DctM"/>
</dbReference>
<dbReference type="PANTHER" id="PTHR33362">
    <property type="entry name" value="SIALIC ACID TRAP TRANSPORTER PERMEASE PROTEIN SIAT-RELATED"/>
    <property type="match status" value="1"/>
</dbReference>
<evidence type="ECO:0000256" key="2">
    <source>
        <dbReference type="ARBA" id="ARBA00022475"/>
    </source>
</evidence>
<feature type="transmembrane region" description="Helical" evidence="8">
    <location>
        <begin position="146"/>
        <end position="173"/>
    </location>
</feature>
<feature type="transmembrane region" description="Helical" evidence="8">
    <location>
        <begin position="179"/>
        <end position="204"/>
    </location>
</feature>
<reference evidence="11" key="1">
    <citation type="submission" date="2018-09" db="EMBL/GenBank/DDBJ databases">
        <title>Acidovorax cavernicola nov. sp. isolated from Gruta de las Maravillas (Aracena, Spain).</title>
        <authorList>
            <person name="Jurado V."/>
            <person name="Gutierrez-Patricio S."/>
            <person name="Gonzalez-Pimentel J.L."/>
            <person name="Miller A.Z."/>
            <person name="Laiz L."/>
            <person name="Saiz-Jimenez C."/>
        </authorList>
    </citation>
    <scope>NUCLEOTIDE SEQUENCE [LARGE SCALE GENOMIC DNA]</scope>
    <source>
        <strain evidence="11">1011MAR3C25</strain>
    </source>
</reference>
<evidence type="ECO:0000256" key="1">
    <source>
        <dbReference type="ARBA" id="ARBA00004429"/>
    </source>
</evidence>
<feature type="transmembrane region" description="Helical" evidence="8">
    <location>
        <begin position="366"/>
        <end position="391"/>
    </location>
</feature>
<name>A0A418SP42_9RHOB</name>
<keyword evidence="2" id="KW-1003">Cell membrane</keyword>
<gene>
    <name evidence="10" type="ORF">D3P04_18850</name>
</gene>
<evidence type="ECO:0000256" key="8">
    <source>
        <dbReference type="SAM" id="Phobius"/>
    </source>
</evidence>
<feature type="domain" description="TRAP C4-dicarboxylate transport system permease DctM subunit" evidence="9">
    <location>
        <begin position="11"/>
        <end position="427"/>
    </location>
</feature>
<dbReference type="EMBL" id="QZCG01000014">
    <property type="protein sequence ID" value="RJE82734.1"/>
    <property type="molecule type" value="Genomic_DNA"/>
</dbReference>
<keyword evidence="6 8" id="KW-0472">Membrane</keyword>
<feature type="transmembrane region" description="Helical" evidence="8">
    <location>
        <begin position="252"/>
        <end position="270"/>
    </location>
</feature>
<keyword evidence="7" id="KW-0813">Transport</keyword>
<feature type="transmembrane region" description="Helical" evidence="8">
    <location>
        <begin position="29"/>
        <end position="54"/>
    </location>
</feature>
<evidence type="ECO:0000256" key="6">
    <source>
        <dbReference type="ARBA" id="ARBA00023136"/>
    </source>
</evidence>
<comment type="caution">
    <text evidence="10">The sequence shown here is derived from an EMBL/GenBank/DDBJ whole genome shotgun (WGS) entry which is preliminary data.</text>
</comment>
<evidence type="ECO:0000313" key="11">
    <source>
        <dbReference type="Proteomes" id="UP000284202"/>
    </source>
</evidence>
<dbReference type="GO" id="GO:0022857">
    <property type="term" value="F:transmembrane transporter activity"/>
    <property type="evidence" value="ECO:0007669"/>
    <property type="project" value="UniProtKB-UniRule"/>
</dbReference>
<feature type="transmembrane region" description="Helical" evidence="8">
    <location>
        <begin position="225"/>
        <end position="246"/>
    </location>
</feature>
<dbReference type="Proteomes" id="UP000284202">
    <property type="component" value="Unassembled WGS sequence"/>
</dbReference>
<accession>A0A418SP42</accession>
<dbReference type="InterPro" id="IPR010656">
    <property type="entry name" value="DctM"/>
</dbReference>
<evidence type="ECO:0000256" key="3">
    <source>
        <dbReference type="ARBA" id="ARBA00022519"/>
    </source>
</evidence>
<evidence type="ECO:0000256" key="5">
    <source>
        <dbReference type="ARBA" id="ARBA00022989"/>
    </source>
</evidence>
<feature type="transmembrane region" description="Helical" evidence="8">
    <location>
        <begin position="105"/>
        <end position="134"/>
    </location>
</feature>
<keyword evidence="4 8" id="KW-0812">Transmembrane</keyword>
<feature type="transmembrane region" description="Helical" evidence="8">
    <location>
        <begin position="323"/>
        <end position="354"/>
    </location>
</feature>
<comment type="subcellular location">
    <subcellularLocation>
        <location evidence="1 7">Cell inner membrane</location>
        <topology evidence="1 7">Multi-pass membrane protein</topology>
    </subcellularLocation>
</comment>
<organism evidence="10 11">
    <name type="scientific">Paracoccus onubensis</name>
    <dbReference type="NCBI Taxonomy" id="1675788"/>
    <lineage>
        <taxon>Bacteria</taxon>
        <taxon>Pseudomonadati</taxon>
        <taxon>Pseudomonadota</taxon>
        <taxon>Alphaproteobacteria</taxon>
        <taxon>Rhodobacterales</taxon>
        <taxon>Paracoccaceae</taxon>
        <taxon>Paracoccus</taxon>
    </lineage>
</organism>
<dbReference type="PANTHER" id="PTHR33362:SF5">
    <property type="entry name" value="C4-DICARBOXYLATE TRAP TRANSPORTER LARGE PERMEASE PROTEIN DCTM"/>
    <property type="match status" value="1"/>
</dbReference>
<dbReference type="RefSeq" id="WP_119751418.1">
    <property type="nucleotide sequence ID" value="NZ_QZCG01000014.1"/>
</dbReference>
<dbReference type="OrthoDB" id="9790209at2"/>
<proteinExistence type="predicted"/>
<feature type="transmembrane region" description="Helical" evidence="8">
    <location>
        <begin position="282"/>
        <end position="303"/>
    </location>
</feature>
<evidence type="ECO:0000259" key="9">
    <source>
        <dbReference type="Pfam" id="PF06808"/>
    </source>
</evidence>
<dbReference type="AlphaFoldDB" id="A0A418SP42"/>
<protein>
    <submittedName>
        <fullName evidence="10">TRAP transporter large permease</fullName>
    </submittedName>
</protein>
<keyword evidence="11" id="KW-1185">Reference proteome</keyword>
<dbReference type="Pfam" id="PF06808">
    <property type="entry name" value="DctM"/>
    <property type="match status" value="1"/>
</dbReference>
<feature type="transmembrane region" description="Helical" evidence="8">
    <location>
        <begin position="66"/>
        <end position="85"/>
    </location>
</feature>
<sequence>MEPSLLGLIGIVILLALLALRFPVAPATFVIAICGIGLTSASSGAGFFRWLAAIPRLLRDGLHPEAIGMLFLFVLLGNLAFYAGISTRVFDAARVWLRNQPGGLAIASVLGCGGFASLSGSSVSCASTMGRICLPGMLEQGYDPRLAASSVAVGGTLGSLIPPSMLFIFYGFLSGQSVATLFIAGILPGLLSLAGMIGVIVWWVREEPAAAPGPVRVSASGMQAMVALWPPIALLSIIIGGLFLGILSPLSAAAICVGLTFLIGLWQGRLPGDMLWIILRDSVLQAASLVLALAAAMLFLAFINDTGIAGIMAERLHSNGMSALSVIVIAAAILLVMGMFIEPLGILIISLPVLLPLMQVYGMDQIWFGVIVVKLLEIALITPPVGLNVFVISGVARNVTSEQIFGGVARFLLVDILVLTVLILFPAVSLLLPRMMAG</sequence>
<comment type="function">
    <text evidence="7">Part of the tripartite ATP-independent periplasmic (TRAP) transport system.</text>
</comment>
<keyword evidence="3 7" id="KW-0997">Cell inner membrane</keyword>